<sequence>MSKKPIGHHFCQPRVHASLPPPPARPPSARHPRILCTPPPPSRFPHAPTGQFRPGWKDTGLSGEDDPCLTPRRCISSGSFLRIVHLAVQRPTFTLLPVFLECFVCAATSFHLFSPPLNSHSSVHLALSLAFVTAIRPIDLRSYEHAPPLSNAPCCAAARTHPAHAPTSVRALSMLAAAAALQRPCAAALQRAVLRRCPYTPCARSYERARARFRCSPPPPPSNAPVLPPSNAPRRAVSPARSRERARFRRCRCRLQRRRTALPLLHTPPPTNAPRRTVARARSRERAQFRRRCRRLQHRRTALPLPHRASAAAPRFRRRTALPPLHTPPPSNAPRRTVARARSRERAQFRRRRRLQHRRTTLPPLHRASAAAHVAAIQRTALHRRPRTRAGALQRPRAAALQRAAPHRRPCTLAGARAVSPAAVRVCSRHPICATPRTARFRRPAPPSPASLARACIARTRLHRSHAHSFSTPCASAAGPRTLAGSFSTPGVCAARPHTLASSFSNARRRRTLHRPLAHAPTSSWRHPTSPTRARLYQRARACFQRPVPAPPPPSNAPAPRCCPRMLAGARGFLFDARRRRPVDTPAPPLSNAPRRAAAPPPVHGEHVVLLSTAAAAPPPPLQRAAPLPSNAPALRHCPRTLPGAHGFAFDARCCCPLDTPVPLPPSNPLRRRPATRRAAPPRCRPRTLAGFDARRCRHRPCTLP</sequence>
<reference evidence="2" key="1">
    <citation type="submission" date="2023-03" db="EMBL/GenBank/DDBJ databases">
        <title>Massive genome expansion in bonnet fungi (Mycena s.s.) driven by repeated elements and novel gene families across ecological guilds.</title>
        <authorList>
            <consortium name="Lawrence Berkeley National Laboratory"/>
            <person name="Harder C.B."/>
            <person name="Miyauchi S."/>
            <person name="Viragh M."/>
            <person name="Kuo A."/>
            <person name="Thoen E."/>
            <person name="Andreopoulos B."/>
            <person name="Lu D."/>
            <person name="Skrede I."/>
            <person name="Drula E."/>
            <person name="Henrissat B."/>
            <person name="Morin E."/>
            <person name="Kohler A."/>
            <person name="Barry K."/>
            <person name="LaButti K."/>
            <person name="Morin E."/>
            <person name="Salamov A."/>
            <person name="Lipzen A."/>
            <person name="Mereny Z."/>
            <person name="Hegedus B."/>
            <person name="Baldrian P."/>
            <person name="Stursova M."/>
            <person name="Weitz H."/>
            <person name="Taylor A."/>
            <person name="Grigoriev I.V."/>
            <person name="Nagy L.G."/>
            <person name="Martin F."/>
            <person name="Kauserud H."/>
        </authorList>
    </citation>
    <scope>NUCLEOTIDE SEQUENCE</scope>
    <source>
        <strain evidence="2">9144</strain>
    </source>
</reference>
<feature type="region of interest" description="Disordered" evidence="1">
    <location>
        <begin position="320"/>
        <end position="353"/>
    </location>
</feature>
<feature type="region of interest" description="Disordered" evidence="1">
    <location>
        <begin position="213"/>
        <end position="243"/>
    </location>
</feature>
<dbReference type="AlphaFoldDB" id="A0AAD6VTB0"/>
<organism evidence="2 3">
    <name type="scientific">Mycena pura</name>
    <dbReference type="NCBI Taxonomy" id="153505"/>
    <lineage>
        <taxon>Eukaryota</taxon>
        <taxon>Fungi</taxon>
        <taxon>Dikarya</taxon>
        <taxon>Basidiomycota</taxon>
        <taxon>Agaricomycotina</taxon>
        <taxon>Agaricomycetes</taxon>
        <taxon>Agaricomycetidae</taxon>
        <taxon>Agaricales</taxon>
        <taxon>Marasmiineae</taxon>
        <taxon>Mycenaceae</taxon>
        <taxon>Mycena</taxon>
    </lineage>
</organism>
<evidence type="ECO:0000313" key="2">
    <source>
        <dbReference type="EMBL" id="KAJ7215474.1"/>
    </source>
</evidence>
<feature type="region of interest" description="Disordered" evidence="1">
    <location>
        <begin position="578"/>
        <end position="601"/>
    </location>
</feature>
<keyword evidence="3" id="KW-1185">Reference proteome</keyword>
<feature type="compositionally biased region" description="Pro residues" evidence="1">
    <location>
        <begin position="216"/>
        <end position="231"/>
    </location>
</feature>
<name>A0AAD6VTB0_9AGAR</name>
<gene>
    <name evidence="2" type="ORF">GGX14DRAFT_562686</name>
</gene>
<feature type="region of interest" description="Disordered" evidence="1">
    <location>
        <begin position="1"/>
        <end position="30"/>
    </location>
</feature>
<evidence type="ECO:0000256" key="1">
    <source>
        <dbReference type="SAM" id="MobiDB-lite"/>
    </source>
</evidence>
<feature type="region of interest" description="Disordered" evidence="1">
    <location>
        <begin position="264"/>
        <end position="290"/>
    </location>
</feature>
<accession>A0AAD6VTB0</accession>
<protein>
    <submittedName>
        <fullName evidence="2">Uncharacterized protein</fullName>
    </submittedName>
</protein>
<dbReference type="EMBL" id="JARJCW010000017">
    <property type="protein sequence ID" value="KAJ7215474.1"/>
    <property type="molecule type" value="Genomic_DNA"/>
</dbReference>
<evidence type="ECO:0000313" key="3">
    <source>
        <dbReference type="Proteomes" id="UP001219525"/>
    </source>
</evidence>
<dbReference type="Proteomes" id="UP001219525">
    <property type="component" value="Unassembled WGS sequence"/>
</dbReference>
<comment type="caution">
    <text evidence="2">The sequence shown here is derived from an EMBL/GenBank/DDBJ whole genome shotgun (WGS) entry which is preliminary data.</text>
</comment>
<proteinExistence type="predicted"/>